<dbReference type="Proteomes" id="UP000245768">
    <property type="component" value="Unassembled WGS sequence"/>
</dbReference>
<protein>
    <submittedName>
        <fullName evidence="1">Uncharacterized protein</fullName>
    </submittedName>
</protein>
<accession>A0A316YIN9</accession>
<dbReference type="InParanoid" id="A0A316YIN9"/>
<sequence length="220" mass="24290">MAKVTIKLEGPPVISSVSCLRGTIEVQDERQDGTSGPQEPQEQLQVELSLTRVRETWQCRRDILSDPFWAVSVDKKRIATVWWPPAQNARQSQKAERSLQIECPGPLSSASETQHNSCPTTFTIDGPTLSNQGALRPIMKSVARVQQVEKLYLKATLVEKRQKTLFPLPFCCRQSSKRLSSSGVSLYSPDLHSHIQSGAGPPAFSSIEGDRVVQIAPPTV</sequence>
<dbReference type="EMBL" id="KZ819639">
    <property type="protein sequence ID" value="PWN87953.1"/>
    <property type="molecule type" value="Genomic_DNA"/>
</dbReference>
<gene>
    <name evidence="1" type="ORF">FA10DRAFT_288649</name>
</gene>
<evidence type="ECO:0000313" key="2">
    <source>
        <dbReference type="Proteomes" id="UP000245768"/>
    </source>
</evidence>
<keyword evidence="2" id="KW-1185">Reference proteome</keyword>
<dbReference type="AlphaFoldDB" id="A0A316YIN9"/>
<evidence type="ECO:0000313" key="1">
    <source>
        <dbReference type="EMBL" id="PWN87953.1"/>
    </source>
</evidence>
<dbReference type="GeneID" id="37046133"/>
<dbReference type="RefSeq" id="XP_025375151.1">
    <property type="nucleotide sequence ID" value="XM_025524217.1"/>
</dbReference>
<name>A0A316YIN9_9BASI</name>
<reference evidence="1 2" key="1">
    <citation type="journal article" date="2018" name="Mol. Biol. Evol.">
        <title>Broad Genomic Sampling Reveals a Smut Pathogenic Ancestry of the Fungal Clade Ustilaginomycotina.</title>
        <authorList>
            <person name="Kijpornyongpan T."/>
            <person name="Mondo S.J."/>
            <person name="Barry K."/>
            <person name="Sandor L."/>
            <person name="Lee J."/>
            <person name="Lipzen A."/>
            <person name="Pangilinan J."/>
            <person name="LaButti K."/>
            <person name="Hainaut M."/>
            <person name="Henrissat B."/>
            <person name="Grigoriev I.V."/>
            <person name="Spatafora J.W."/>
            <person name="Aime M.C."/>
        </authorList>
    </citation>
    <scope>NUCLEOTIDE SEQUENCE [LARGE SCALE GENOMIC DNA]</scope>
    <source>
        <strain evidence="1 2">MCA 4198</strain>
    </source>
</reference>
<organism evidence="1 2">
    <name type="scientific">Acaromyces ingoldii</name>
    <dbReference type="NCBI Taxonomy" id="215250"/>
    <lineage>
        <taxon>Eukaryota</taxon>
        <taxon>Fungi</taxon>
        <taxon>Dikarya</taxon>
        <taxon>Basidiomycota</taxon>
        <taxon>Ustilaginomycotina</taxon>
        <taxon>Exobasidiomycetes</taxon>
        <taxon>Exobasidiales</taxon>
        <taxon>Cryptobasidiaceae</taxon>
        <taxon>Acaromyces</taxon>
    </lineage>
</organism>
<proteinExistence type="predicted"/>